<dbReference type="OrthoDB" id="272251at2"/>
<dbReference type="PANTHER" id="PTHR30272">
    <property type="entry name" value="3-HYDROXYACYL-[ACYL-CARRIER-PROTEIN] DEHYDRATASE"/>
    <property type="match status" value="1"/>
</dbReference>
<evidence type="ECO:0000313" key="4">
    <source>
        <dbReference type="Proteomes" id="UP000237819"/>
    </source>
</evidence>
<dbReference type="InterPro" id="IPR013114">
    <property type="entry name" value="FabA_FabZ"/>
</dbReference>
<dbReference type="SUPFAM" id="SSF54637">
    <property type="entry name" value="Thioesterase/thiol ester dehydrase-isomerase"/>
    <property type="match status" value="1"/>
</dbReference>
<evidence type="ECO:0000313" key="5">
    <source>
        <dbReference type="Proteomes" id="UP000239388"/>
    </source>
</evidence>
<evidence type="ECO:0000313" key="3">
    <source>
        <dbReference type="EMBL" id="PQO47472.1"/>
    </source>
</evidence>
<proteinExistence type="predicted"/>
<sequence>MPREEYILDPATIDCNNVIADIEAIRELNPQRYEMEQLTAIVYEDTEKDICVGYKDLTEDEFWVRGHMPGMPLMPGVLMCEAAAQVSSWYVTRHNLMGDYKLGFGGLDQVKFRGIVQPGKRLVIVLQKTKGRAGRIIVCRFQSFIDERLVCEGEIRGIPLPNNL</sequence>
<evidence type="ECO:0000313" key="2">
    <source>
        <dbReference type="EMBL" id="PQO36523.1"/>
    </source>
</evidence>
<dbReference type="RefSeq" id="WP_105334360.1">
    <property type="nucleotide sequence ID" value="NZ_PUHZ01000005.1"/>
</dbReference>
<dbReference type="GO" id="GO:0016829">
    <property type="term" value="F:lyase activity"/>
    <property type="evidence" value="ECO:0007669"/>
    <property type="project" value="UniProtKB-KW"/>
</dbReference>
<dbReference type="Proteomes" id="UP000237819">
    <property type="component" value="Unassembled WGS sequence"/>
</dbReference>
<name>A0A2S8GSS0_9BACT</name>
<dbReference type="EMBL" id="PUIB01000013">
    <property type="protein sequence ID" value="PQO36523.1"/>
    <property type="molecule type" value="Genomic_DNA"/>
</dbReference>
<evidence type="ECO:0000256" key="1">
    <source>
        <dbReference type="ARBA" id="ARBA00023239"/>
    </source>
</evidence>
<dbReference type="Gene3D" id="3.10.129.10">
    <property type="entry name" value="Hotdog Thioesterase"/>
    <property type="match status" value="1"/>
</dbReference>
<dbReference type="EMBL" id="PUHZ01000005">
    <property type="protein sequence ID" value="PQO47472.1"/>
    <property type="molecule type" value="Genomic_DNA"/>
</dbReference>
<dbReference type="PANTHER" id="PTHR30272:SF1">
    <property type="entry name" value="3-HYDROXYACYL-[ACYL-CARRIER-PROTEIN] DEHYDRATASE"/>
    <property type="match status" value="1"/>
</dbReference>
<keyword evidence="1" id="KW-0456">Lyase</keyword>
<gene>
    <name evidence="3" type="ORF">C5Y93_05365</name>
    <name evidence="2" type="ORF">C5Y98_12560</name>
</gene>
<comment type="caution">
    <text evidence="3">The sequence shown here is derived from an EMBL/GenBank/DDBJ whole genome shotgun (WGS) entry which is preliminary data.</text>
</comment>
<dbReference type="InterPro" id="IPR029069">
    <property type="entry name" value="HotDog_dom_sf"/>
</dbReference>
<reference evidence="4 5" key="1">
    <citation type="submission" date="2018-02" db="EMBL/GenBank/DDBJ databases">
        <title>Comparative genomes isolates from brazilian mangrove.</title>
        <authorList>
            <person name="Araujo J.E."/>
            <person name="Taketani R.G."/>
            <person name="Silva M.C.P."/>
            <person name="Loureco M.V."/>
            <person name="Andreote F.D."/>
        </authorList>
    </citation>
    <scope>NUCLEOTIDE SEQUENCE [LARGE SCALE GENOMIC DNA]</scope>
    <source>
        <strain evidence="2 5">NAP PRIS-MGV</strain>
        <strain evidence="3 4">Nap-Phe MGV</strain>
    </source>
</reference>
<dbReference type="Pfam" id="PF07977">
    <property type="entry name" value="FabA"/>
    <property type="match status" value="1"/>
</dbReference>
<dbReference type="CDD" id="cd01288">
    <property type="entry name" value="FabZ"/>
    <property type="match status" value="1"/>
</dbReference>
<dbReference type="AlphaFoldDB" id="A0A2S8GSS0"/>
<protein>
    <submittedName>
        <fullName evidence="3">Beta-hydroxyacyl-ACP dehydratase</fullName>
    </submittedName>
</protein>
<dbReference type="Proteomes" id="UP000239388">
    <property type="component" value="Unassembled WGS sequence"/>
</dbReference>
<organism evidence="3 4">
    <name type="scientific">Blastopirellula marina</name>
    <dbReference type="NCBI Taxonomy" id="124"/>
    <lineage>
        <taxon>Bacteria</taxon>
        <taxon>Pseudomonadati</taxon>
        <taxon>Planctomycetota</taxon>
        <taxon>Planctomycetia</taxon>
        <taxon>Pirellulales</taxon>
        <taxon>Pirellulaceae</taxon>
        <taxon>Blastopirellula</taxon>
    </lineage>
</organism>
<accession>A0A2S8GSS0</accession>